<keyword evidence="3" id="KW-1185">Reference proteome</keyword>
<dbReference type="CDD" id="cd20292">
    <property type="entry name" value="cupin_QdtA-like"/>
    <property type="match status" value="1"/>
</dbReference>
<proteinExistence type="predicted"/>
<dbReference type="SUPFAM" id="SSF51182">
    <property type="entry name" value="RmlC-like cupins"/>
    <property type="match status" value="1"/>
</dbReference>
<protein>
    <recommendedName>
        <fullName evidence="1">Sugar 3,4-ketoisomerase QdtA cupin domain-containing protein</fullName>
    </recommendedName>
</protein>
<evidence type="ECO:0000259" key="1">
    <source>
        <dbReference type="Pfam" id="PF05523"/>
    </source>
</evidence>
<name>N8VMC6_9GAMM</name>
<feature type="domain" description="Sugar 3,4-ketoisomerase QdtA cupin" evidence="1">
    <location>
        <begin position="7"/>
        <end position="133"/>
    </location>
</feature>
<dbReference type="Proteomes" id="UP000013070">
    <property type="component" value="Unassembled WGS sequence"/>
</dbReference>
<evidence type="ECO:0000313" key="2">
    <source>
        <dbReference type="EMBL" id="ENV00661.1"/>
    </source>
</evidence>
<reference evidence="2 3" key="1">
    <citation type="submission" date="2013-02" db="EMBL/GenBank/DDBJ databases">
        <title>The Genome Sequence of Acinetobacter sp. NIPH 899.</title>
        <authorList>
            <consortium name="The Broad Institute Genome Sequencing Platform"/>
            <consortium name="The Broad Institute Genome Sequencing Center for Infectious Disease"/>
            <person name="Cerqueira G."/>
            <person name="Feldgarden M."/>
            <person name="Courvalin P."/>
            <person name="Perichon B."/>
            <person name="Grillot-Courvalin C."/>
            <person name="Clermont D."/>
            <person name="Rocha E."/>
            <person name="Yoon E.-J."/>
            <person name="Nemec A."/>
            <person name="Walker B."/>
            <person name="Young S.K."/>
            <person name="Zeng Q."/>
            <person name="Gargeya S."/>
            <person name="Fitzgerald M."/>
            <person name="Haas B."/>
            <person name="Abouelleil A."/>
            <person name="Alvarado L."/>
            <person name="Arachchi H.M."/>
            <person name="Berlin A.M."/>
            <person name="Chapman S.B."/>
            <person name="Dewar J."/>
            <person name="Goldberg J."/>
            <person name="Griggs A."/>
            <person name="Gujja S."/>
            <person name="Hansen M."/>
            <person name="Howarth C."/>
            <person name="Imamovic A."/>
            <person name="Larimer J."/>
            <person name="McCowan C."/>
            <person name="Murphy C."/>
            <person name="Neiman D."/>
            <person name="Pearson M."/>
            <person name="Priest M."/>
            <person name="Roberts A."/>
            <person name="Saif S."/>
            <person name="Shea T."/>
            <person name="Sisk P."/>
            <person name="Sykes S."/>
            <person name="Wortman J."/>
            <person name="Nusbaum C."/>
            <person name="Birren B."/>
        </authorList>
    </citation>
    <scope>NUCLEOTIDE SEQUENCE [LARGE SCALE GENOMIC DNA]</scope>
    <source>
        <strain evidence="2 3">NIPH 899</strain>
    </source>
</reference>
<dbReference type="InterPro" id="IPR014710">
    <property type="entry name" value="RmlC-like_jellyroll"/>
</dbReference>
<dbReference type="InterPro" id="IPR008894">
    <property type="entry name" value="QdtA_cupin_dom"/>
</dbReference>
<evidence type="ECO:0000313" key="3">
    <source>
        <dbReference type="Proteomes" id="UP000013070"/>
    </source>
</evidence>
<dbReference type="PATRIC" id="fig|1217710.3.peg.361"/>
<comment type="caution">
    <text evidence="2">The sequence shown here is derived from an EMBL/GenBank/DDBJ whole genome shotgun (WGS) entry which is preliminary data.</text>
</comment>
<dbReference type="eggNOG" id="COG0110">
    <property type="taxonomic scope" value="Bacteria"/>
</dbReference>
<dbReference type="AlphaFoldDB" id="N8VMC6"/>
<organism evidence="2 3">
    <name type="scientific">Acinetobacter variabilis</name>
    <dbReference type="NCBI Taxonomy" id="70346"/>
    <lineage>
        <taxon>Bacteria</taxon>
        <taxon>Pseudomonadati</taxon>
        <taxon>Pseudomonadota</taxon>
        <taxon>Gammaproteobacteria</taxon>
        <taxon>Moraxellales</taxon>
        <taxon>Moraxellaceae</taxon>
        <taxon>Acinetobacter</taxon>
    </lineage>
</organism>
<dbReference type="Gene3D" id="2.60.120.10">
    <property type="entry name" value="Jelly Rolls"/>
    <property type="match status" value="1"/>
</dbReference>
<dbReference type="HOGENOM" id="CLU_127501_0_0_6"/>
<dbReference type="Pfam" id="PF05523">
    <property type="entry name" value="FdtA"/>
    <property type="match status" value="1"/>
</dbReference>
<sequence length="144" mass="16610">MSMNLIEWIELPNLGDHRGSLVVAEANRNIPFSIQRLYYIAGAQPDVPRGFHAHKQLQQIAFGIQGSCKMLMDNGKEKQEVLIAQSNKGLLIPPMIWHEMHDFSEDCILLVLASDYYDESDYIRNYDQFLNEVDQNLVEQITKE</sequence>
<gene>
    <name evidence="2" type="ORF">F969_00383</name>
</gene>
<dbReference type="EMBL" id="APPE01000026">
    <property type="protein sequence ID" value="ENV00661.1"/>
    <property type="molecule type" value="Genomic_DNA"/>
</dbReference>
<dbReference type="InterPro" id="IPR011051">
    <property type="entry name" value="RmlC_Cupin_sf"/>
</dbReference>
<accession>N8VMC6</accession>